<feature type="region of interest" description="Disordered" evidence="8">
    <location>
        <begin position="1"/>
        <end position="24"/>
    </location>
</feature>
<keyword evidence="2" id="KW-1003">Cell membrane</keyword>
<dbReference type="InterPro" id="IPR034746">
    <property type="entry name" value="POTRA"/>
</dbReference>
<evidence type="ECO:0000256" key="5">
    <source>
        <dbReference type="ARBA" id="ARBA00022989"/>
    </source>
</evidence>
<evidence type="ECO:0000256" key="2">
    <source>
        <dbReference type="ARBA" id="ARBA00022475"/>
    </source>
</evidence>
<dbReference type="Pfam" id="PF08478">
    <property type="entry name" value="POTRA_1"/>
    <property type="match status" value="1"/>
</dbReference>
<comment type="subcellular location">
    <subcellularLocation>
        <location evidence="1">Membrane</location>
    </subcellularLocation>
</comment>
<evidence type="ECO:0000259" key="10">
    <source>
        <dbReference type="PROSITE" id="PS51779"/>
    </source>
</evidence>
<feature type="compositionally biased region" description="Basic residues" evidence="8">
    <location>
        <begin position="7"/>
        <end position="22"/>
    </location>
</feature>
<keyword evidence="4 9" id="KW-0812">Transmembrane</keyword>
<dbReference type="Proteomes" id="UP001596052">
    <property type="component" value="Unassembled WGS sequence"/>
</dbReference>
<dbReference type="PANTHER" id="PTHR35851:SF1">
    <property type="entry name" value="CELL DIVISION PROTEIN FTSQ"/>
    <property type="match status" value="1"/>
</dbReference>
<evidence type="ECO:0000256" key="4">
    <source>
        <dbReference type="ARBA" id="ARBA00022692"/>
    </source>
</evidence>
<dbReference type="GO" id="GO:0051301">
    <property type="term" value="P:cell division"/>
    <property type="evidence" value="ECO:0007669"/>
    <property type="project" value="UniProtKB-KW"/>
</dbReference>
<evidence type="ECO:0000256" key="8">
    <source>
        <dbReference type="SAM" id="MobiDB-lite"/>
    </source>
</evidence>
<proteinExistence type="predicted"/>
<accession>A0ABW0KTJ4</accession>
<keyword evidence="12" id="KW-1185">Reference proteome</keyword>
<dbReference type="PANTHER" id="PTHR35851">
    <property type="entry name" value="CELL DIVISION PROTEIN FTSQ"/>
    <property type="match status" value="1"/>
</dbReference>
<sequence>MSAAKNGSKKPAKRPSRKRKGVGSHVIDYEPESPVIREHEAVERRRRGFRTAMWLITAMLVIGVCWVTWHEALEKNSQFLLKSVEVNTEGTLTRQQIVAATGLTEATNLLTMNLREVRAKIERLPQVKSAVIRRDYHGKLKLDVVQRLPVAWMECPKHKLMGPLSGKGCLIDAEGALVPCNVITKDYLAMPRIQFPALSEATPGIPSPDLQVHAALRLMEKLQSRHQDGHPALEVIEIPNPWSLVAHFNGDTRVTFGLDDLDPQLVRFDRVMHEAHERKWRIATVNLIASINTPVTFHETPDVTGLNLADTASTPPAR</sequence>
<keyword evidence="5 9" id="KW-1133">Transmembrane helix</keyword>
<keyword evidence="7" id="KW-0131">Cell cycle</keyword>
<gene>
    <name evidence="11" type="ORF">ACFQDI_17470</name>
</gene>
<feature type="transmembrane region" description="Helical" evidence="9">
    <location>
        <begin position="52"/>
        <end position="69"/>
    </location>
</feature>
<dbReference type="RefSeq" id="WP_377169116.1">
    <property type="nucleotide sequence ID" value="NZ_JBHSMQ010000006.1"/>
</dbReference>
<dbReference type="InterPro" id="IPR013685">
    <property type="entry name" value="POTRA_FtsQ_type"/>
</dbReference>
<dbReference type="Gene3D" id="3.10.20.310">
    <property type="entry name" value="membrane protein fhac"/>
    <property type="match status" value="1"/>
</dbReference>
<dbReference type="PROSITE" id="PS51779">
    <property type="entry name" value="POTRA"/>
    <property type="match status" value="1"/>
</dbReference>
<keyword evidence="3 11" id="KW-0132">Cell division</keyword>
<evidence type="ECO:0000256" key="6">
    <source>
        <dbReference type="ARBA" id="ARBA00023136"/>
    </source>
</evidence>
<reference evidence="12" key="1">
    <citation type="journal article" date="2019" name="Int. J. Syst. Evol. Microbiol.">
        <title>The Global Catalogue of Microorganisms (GCM) 10K type strain sequencing project: providing services to taxonomists for standard genome sequencing and annotation.</title>
        <authorList>
            <consortium name="The Broad Institute Genomics Platform"/>
            <consortium name="The Broad Institute Genome Sequencing Center for Infectious Disease"/>
            <person name="Wu L."/>
            <person name="Ma J."/>
        </authorList>
    </citation>
    <scope>NUCLEOTIDE SEQUENCE [LARGE SCALE GENOMIC DNA]</scope>
    <source>
        <strain evidence="12">CGMCC 4.1469</strain>
    </source>
</reference>
<comment type="caution">
    <text evidence="11">The sequence shown here is derived from an EMBL/GenBank/DDBJ whole genome shotgun (WGS) entry which is preliminary data.</text>
</comment>
<organism evidence="11 12">
    <name type="scientific">Prosthecobacter fluviatilis</name>
    <dbReference type="NCBI Taxonomy" id="445931"/>
    <lineage>
        <taxon>Bacteria</taxon>
        <taxon>Pseudomonadati</taxon>
        <taxon>Verrucomicrobiota</taxon>
        <taxon>Verrucomicrobiia</taxon>
        <taxon>Verrucomicrobiales</taxon>
        <taxon>Verrucomicrobiaceae</taxon>
        <taxon>Prosthecobacter</taxon>
    </lineage>
</organism>
<evidence type="ECO:0000256" key="9">
    <source>
        <dbReference type="SAM" id="Phobius"/>
    </source>
</evidence>
<dbReference type="EMBL" id="JBHSMQ010000006">
    <property type="protein sequence ID" value="MFC5456659.1"/>
    <property type="molecule type" value="Genomic_DNA"/>
</dbReference>
<name>A0ABW0KTJ4_9BACT</name>
<evidence type="ECO:0000256" key="3">
    <source>
        <dbReference type="ARBA" id="ARBA00022618"/>
    </source>
</evidence>
<evidence type="ECO:0000313" key="12">
    <source>
        <dbReference type="Proteomes" id="UP001596052"/>
    </source>
</evidence>
<keyword evidence="6 9" id="KW-0472">Membrane</keyword>
<protein>
    <submittedName>
        <fullName evidence="11">Cell division protein FtsQ/DivIB</fullName>
    </submittedName>
</protein>
<evidence type="ECO:0000256" key="7">
    <source>
        <dbReference type="ARBA" id="ARBA00023306"/>
    </source>
</evidence>
<dbReference type="InterPro" id="IPR026579">
    <property type="entry name" value="FtsQ"/>
</dbReference>
<evidence type="ECO:0000256" key="1">
    <source>
        <dbReference type="ARBA" id="ARBA00004370"/>
    </source>
</evidence>
<evidence type="ECO:0000313" key="11">
    <source>
        <dbReference type="EMBL" id="MFC5456659.1"/>
    </source>
</evidence>
<feature type="domain" description="POTRA" evidence="10">
    <location>
        <begin position="79"/>
        <end position="147"/>
    </location>
</feature>